<evidence type="ECO:0000313" key="1">
    <source>
        <dbReference type="EMBL" id="KKL54165.1"/>
    </source>
</evidence>
<accession>A0A0F9FA23</accession>
<dbReference type="AlphaFoldDB" id="A0A0F9FA23"/>
<dbReference type="EMBL" id="LAZR01031294">
    <property type="protein sequence ID" value="KKL54165.1"/>
    <property type="molecule type" value="Genomic_DNA"/>
</dbReference>
<sequence length="74" mass="8300">MLIWQPIIGLLFAAATLVEARKVQRSLDLGRYRHALASFVGACVCATIAEEALRNDWIDPAEWSWRAQRGEDTA</sequence>
<gene>
    <name evidence="1" type="ORF">LCGC14_2268130</name>
</gene>
<organism evidence="1">
    <name type="scientific">marine sediment metagenome</name>
    <dbReference type="NCBI Taxonomy" id="412755"/>
    <lineage>
        <taxon>unclassified sequences</taxon>
        <taxon>metagenomes</taxon>
        <taxon>ecological metagenomes</taxon>
    </lineage>
</organism>
<protein>
    <submittedName>
        <fullName evidence="1">Uncharacterized protein</fullName>
    </submittedName>
</protein>
<reference evidence="1" key="1">
    <citation type="journal article" date="2015" name="Nature">
        <title>Complex archaea that bridge the gap between prokaryotes and eukaryotes.</title>
        <authorList>
            <person name="Spang A."/>
            <person name="Saw J.H."/>
            <person name="Jorgensen S.L."/>
            <person name="Zaremba-Niedzwiedzka K."/>
            <person name="Martijn J."/>
            <person name="Lind A.E."/>
            <person name="van Eijk R."/>
            <person name="Schleper C."/>
            <person name="Guy L."/>
            <person name="Ettema T.J."/>
        </authorList>
    </citation>
    <scope>NUCLEOTIDE SEQUENCE</scope>
</reference>
<name>A0A0F9FA23_9ZZZZ</name>
<proteinExistence type="predicted"/>
<comment type="caution">
    <text evidence="1">The sequence shown here is derived from an EMBL/GenBank/DDBJ whole genome shotgun (WGS) entry which is preliminary data.</text>
</comment>